<gene>
    <name evidence="1" type="ORF">OJAV_G00067780</name>
</gene>
<dbReference type="Proteomes" id="UP000283210">
    <property type="component" value="Chromosome 7"/>
</dbReference>
<keyword evidence="2" id="KW-1185">Reference proteome</keyword>
<accession>A0A3S2PMN3</accession>
<organism evidence="1 2">
    <name type="scientific">Oryzias javanicus</name>
    <name type="common">Javanese ricefish</name>
    <name type="synonym">Aplocheilus javanicus</name>
    <dbReference type="NCBI Taxonomy" id="123683"/>
    <lineage>
        <taxon>Eukaryota</taxon>
        <taxon>Metazoa</taxon>
        <taxon>Chordata</taxon>
        <taxon>Craniata</taxon>
        <taxon>Vertebrata</taxon>
        <taxon>Euteleostomi</taxon>
        <taxon>Actinopterygii</taxon>
        <taxon>Neopterygii</taxon>
        <taxon>Teleostei</taxon>
        <taxon>Neoteleostei</taxon>
        <taxon>Acanthomorphata</taxon>
        <taxon>Ovalentaria</taxon>
        <taxon>Atherinomorphae</taxon>
        <taxon>Beloniformes</taxon>
        <taxon>Adrianichthyidae</taxon>
        <taxon>Oryziinae</taxon>
        <taxon>Oryzias</taxon>
    </lineage>
</organism>
<dbReference type="OrthoDB" id="8913110at2759"/>
<sequence length="76" mass="8459">MRSDFAAVLTAAFLLDSFWRNNGEPASVAPCRPGFSQSFYSVLISRDVLQGQGILKGKLCYVWQAVHLSLPYTFSK</sequence>
<evidence type="ECO:0000313" key="1">
    <source>
        <dbReference type="EMBL" id="RVE70773.1"/>
    </source>
</evidence>
<protein>
    <submittedName>
        <fullName evidence="1">Uncharacterized protein</fullName>
    </submittedName>
</protein>
<reference evidence="1 2" key="1">
    <citation type="submission" date="2018-11" db="EMBL/GenBank/DDBJ databases">
        <authorList>
            <person name="Lopez-Roques C."/>
            <person name="Donnadieu C."/>
            <person name="Bouchez O."/>
            <person name="Klopp C."/>
            <person name="Cabau C."/>
            <person name="Zahm M."/>
        </authorList>
    </citation>
    <scope>NUCLEOTIDE SEQUENCE [LARGE SCALE GENOMIC DNA]</scope>
    <source>
        <strain evidence="1">RS831</strain>
        <tissue evidence="1">Whole body</tissue>
    </source>
</reference>
<proteinExistence type="predicted"/>
<dbReference type="AlphaFoldDB" id="A0A3S2PMN3"/>
<evidence type="ECO:0000313" key="2">
    <source>
        <dbReference type="Proteomes" id="UP000283210"/>
    </source>
</evidence>
<name>A0A3S2PMN3_ORYJA</name>
<dbReference type="EMBL" id="CM012443">
    <property type="protein sequence ID" value="RVE70773.1"/>
    <property type="molecule type" value="Genomic_DNA"/>
</dbReference>
<reference evidence="1 2" key="2">
    <citation type="submission" date="2019-01" db="EMBL/GenBank/DDBJ databases">
        <title>A chromosome length genome reference of the Java medaka (oryzias javanicus).</title>
        <authorList>
            <person name="Herpin A."/>
            <person name="Takehana Y."/>
            <person name="Naruse K."/>
            <person name="Ansai S."/>
            <person name="Kawaguchi M."/>
        </authorList>
    </citation>
    <scope>NUCLEOTIDE SEQUENCE [LARGE SCALE GENOMIC DNA]</scope>
    <source>
        <strain evidence="1">RS831</strain>
        <tissue evidence="1">Whole body</tissue>
    </source>
</reference>